<keyword evidence="3" id="KW-1185">Reference proteome</keyword>
<dbReference type="EMBL" id="BQNB010010936">
    <property type="protein sequence ID" value="GJS83918.1"/>
    <property type="molecule type" value="Genomic_DNA"/>
</dbReference>
<feature type="compositionally biased region" description="Polar residues" evidence="1">
    <location>
        <begin position="69"/>
        <end position="89"/>
    </location>
</feature>
<comment type="caution">
    <text evidence="2">The sequence shown here is derived from an EMBL/GenBank/DDBJ whole genome shotgun (WGS) entry which is preliminary data.</text>
</comment>
<sequence>MEAHCIALELKYQNQSLKSGQHGQILNKTSNKAKIEKEIDVLETMNIELEHSVATLHSGKVSSDPGPQCPTTVLEQDSLSPGPQSQENVPQVAETVTTSNELELLYSPMFSELLNGNSPVVSKSSAVHAADNPDKRQQHNTTHTSTTTNVADPPPLNIHSTHQTPTQVPTVTAPENIIQAETNTENAQFDDDEFINIFSTPGEAQKEGIDSKSICTMLGWNCNDFRYAYAAHKPSQWYQMRFKTTFLYDLKGRSVKTNQMDLLTPNHPDKVNQSSISINVLRTSTKSVLADFVYSKALSEDRGLKYLVRIQLGMRCLTPYELEVPAL</sequence>
<protein>
    <submittedName>
        <fullName evidence="2">Uncharacterized protein</fullName>
    </submittedName>
</protein>
<feature type="region of interest" description="Disordered" evidence="1">
    <location>
        <begin position="124"/>
        <end position="155"/>
    </location>
</feature>
<proteinExistence type="predicted"/>
<feature type="compositionally biased region" description="Low complexity" evidence="1">
    <location>
        <begin position="139"/>
        <end position="149"/>
    </location>
</feature>
<feature type="region of interest" description="Disordered" evidence="1">
    <location>
        <begin position="57"/>
        <end position="89"/>
    </location>
</feature>
<evidence type="ECO:0000313" key="2">
    <source>
        <dbReference type="EMBL" id="GJS83918.1"/>
    </source>
</evidence>
<name>A0ABQ4Z4W9_9ASTR</name>
<accession>A0ABQ4Z4W9</accession>
<reference evidence="2" key="1">
    <citation type="journal article" date="2022" name="Int. J. Mol. Sci.">
        <title>Draft Genome of Tanacetum Coccineum: Genomic Comparison of Closely Related Tanacetum-Family Plants.</title>
        <authorList>
            <person name="Yamashiro T."/>
            <person name="Shiraishi A."/>
            <person name="Nakayama K."/>
            <person name="Satake H."/>
        </authorList>
    </citation>
    <scope>NUCLEOTIDE SEQUENCE</scope>
</reference>
<evidence type="ECO:0000313" key="3">
    <source>
        <dbReference type="Proteomes" id="UP001151760"/>
    </source>
</evidence>
<dbReference type="Proteomes" id="UP001151760">
    <property type="component" value="Unassembled WGS sequence"/>
</dbReference>
<organism evidence="2 3">
    <name type="scientific">Tanacetum coccineum</name>
    <dbReference type="NCBI Taxonomy" id="301880"/>
    <lineage>
        <taxon>Eukaryota</taxon>
        <taxon>Viridiplantae</taxon>
        <taxon>Streptophyta</taxon>
        <taxon>Embryophyta</taxon>
        <taxon>Tracheophyta</taxon>
        <taxon>Spermatophyta</taxon>
        <taxon>Magnoliopsida</taxon>
        <taxon>eudicotyledons</taxon>
        <taxon>Gunneridae</taxon>
        <taxon>Pentapetalae</taxon>
        <taxon>asterids</taxon>
        <taxon>campanulids</taxon>
        <taxon>Asterales</taxon>
        <taxon>Asteraceae</taxon>
        <taxon>Asteroideae</taxon>
        <taxon>Anthemideae</taxon>
        <taxon>Anthemidinae</taxon>
        <taxon>Tanacetum</taxon>
    </lineage>
</organism>
<evidence type="ECO:0000256" key="1">
    <source>
        <dbReference type="SAM" id="MobiDB-lite"/>
    </source>
</evidence>
<gene>
    <name evidence="2" type="ORF">Tco_0750459</name>
</gene>
<reference evidence="2" key="2">
    <citation type="submission" date="2022-01" db="EMBL/GenBank/DDBJ databases">
        <authorList>
            <person name="Yamashiro T."/>
            <person name="Shiraishi A."/>
            <person name="Satake H."/>
            <person name="Nakayama K."/>
        </authorList>
    </citation>
    <scope>NUCLEOTIDE SEQUENCE</scope>
</reference>